<name>A0A1Y4A070_9BACT</name>
<dbReference type="PANTHER" id="PTHR34039:SF1">
    <property type="entry name" value="UPF0102 PROTEIN YRAN"/>
    <property type="match status" value="1"/>
</dbReference>
<evidence type="ECO:0000313" key="4">
    <source>
        <dbReference type="EMBL" id="MDB9222590.1"/>
    </source>
</evidence>
<organism evidence="7 10">
    <name type="scientific">Odoribacter splanchnicus</name>
    <dbReference type="NCBI Taxonomy" id="28118"/>
    <lineage>
        <taxon>Bacteria</taxon>
        <taxon>Pseudomonadati</taxon>
        <taxon>Bacteroidota</taxon>
        <taxon>Bacteroidia</taxon>
        <taxon>Bacteroidales</taxon>
        <taxon>Odoribacteraceae</taxon>
        <taxon>Odoribacter</taxon>
    </lineage>
</organism>
<evidence type="ECO:0000313" key="5">
    <source>
        <dbReference type="EMBL" id="RGU56971.1"/>
    </source>
</evidence>
<dbReference type="CDD" id="cd20736">
    <property type="entry name" value="PoNe_Nuclease"/>
    <property type="match status" value="1"/>
</dbReference>
<dbReference type="OMA" id="KILECNF"/>
<dbReference type="GO" id="GO:0003676">
    <property type="term" value="F:nucleic acid binding"/>
    <property type="evidence" value="ECO:0007669"/>
    <property type="project" value="InterPro"/>
</dbReference>
<dbReference type="GeneID" id="61276353"/>
<evidence type="ECO:0000313" key="7">
    <source>
        <dbReference type="EMBL" id="RGY08441.1"/>
    </source>
</evidence>
<dbReference type="InterPro" id="IPR011335">
    <property type="entry name" value="Restrct_endonuc-II-like"/>
</dbReference>
<sequence>MAAHNDLGRKGEEKAVEYLVREGYVVLERNWRLKHRELDVICLKGDLLVVVEVKTRDLPEEHPEELLDYRKRRNIRIATDAYIKAKGIRAEVRFDLILVIGPDLKIEHVKEAIQVFE</sequence>
<dbReference type="AlphaFoldDB" id="A0A1Y4A070"/>
<dbReference type="PANTHER" id="PTHR34039">
    <property type="entry name" value="UPF0102 PROTEIN YRAN"/>
    <property type="match status" value="1"/>
</dbReference>
<dbReference type="Gene3D" id="3.40.1350.10">
    <property type="match status" value="1"/>
</dbReference>
<evidence type="ECO:0000256" key="2">
    <source>
        <dbReference type="HAMAP-Rule" id="MF_00048"/>
    </source>
</evidence>
<dbReference type="Proteomes" id="UP000284243">
    <property type="component" value="Unassembled WGS sequence"/>
</dbReference>
<proteinExistence type="inferred from homology"/>
<comment type="caution">
    <text evidence="7">The sequence shown here is derived from an EMBL/GenBank/DDBJ whole genome shotgun (WGS) entry which is preliminary data.</text>
</comment>
<comment type="similarity">
    <text evidence="1 2">Belongs to the UPF0102 family.</text>
</comment>
<evidence type="ECO:0000313" key="8">
    <source>
        <dbReference type="Proteomes" id="UP000283426"/>
    </source>
</evidence>
<gene>
    <name evidence="6" type="ORF">DWW24_15315</name>
    <name evidence="5" type="ORF">DWW57_07195</name>
    <name evidence="7" type="ORF">DXA53_05235</name>
    <name evidence="3" type="ORF">L0P03_10300</name>
    <name evidence="4" type="ORF">PN645_06160</name>
</gene>
<dbReference type="EMBL" id="QRYW01000036">
    <property type="protein sequence ID" value="RGV21150.1"/>
    <property type="molecule type" value="Genomic_DNA"/>
</dbReference>
<dbReference type="InterPro" id="IPR003509">
    <property type="entry name" value="UPF0102_YraN-like"/>
</dbReference>
<dbReference type="EMBL" id="QRYC01000007">
    <property type="protein sequence ID" value="RGU56971.1"/>
    <property type="molecule type" value="Genomic_DNA"/>
</dbReference>
<accession>A0A1Y4A070</accession>
<dbReference type="Proteomes" id="UP000284434">
    <property type="component" value="Unassembled WGS sequence"/>
</dbReference>
<dbReference type="Proteomes" id="UP001199750">
    <property type="component" value="Unassembled WGS sequence"/>
</dbReference>
<dbReference type="HAMAP" id="MF_00048">
    <property type="entry name" value="UPF0102"/>
    <property type="match status" value="1"/>
</dbReference>
<dbReference type="EMBL" id="JAQMRD010000006">
    <property type="protein sequence ID" value="MDB9222590.1"/>
    <property type="molecule type" value="Genomic_DNA"/>
</dbReference>
<dbReference type="SUPFAM" id="SSF52980">
    <property type="entry name" value="Restriction endonuclease-like"/>
    <property type="match status" value="1"/>
</dbReference>
<dbReference type="EMBL" id="JAKNDN010000018">
    <property type="protein sequence ID" value="MCG4960235.1"/>
    <property type="molecule type" value="Genomic_DNA"/>
</dbReference>
<dbReference type="EMBL" id="QSCO01000005">
    <property type="protein sequence ID" value="RGY08441.1"/>
    <property type="molecule type" value="Genomic_DNA"/>
</dbReference>
<dbReference type="RefSeq" id="WP_013613286.1">
    <property type="nucleotide sequence ID" value="NZ_BAABYK010000001.1"/>
</dbReference>
<protein>
    <recommendedName>
        <fullName evidence="2">UPF0102 protein DWW24_15315</fullName>
    </recommendedName>
</protein>
<evidence type="ECO:0000313" key="6">
    <source>
        <dbReference type="EMBL" id="RGV21150.1"/>
    </source>
</evidence>
<dbReference type="InterPro" id="IPR011856">
    <property type="entry name" value="tRNA_endonuc-like_dom_sf"/>
</dbReference>
<reference evidence="3" key="2">
    <citation type="submission" date="2022-01" db="EMBL/GenBank/DDBJ databases">
        <title>Collection of gut derived symbiotic bacterial strains cultured from healthy donors.</title>
        <authorList>
            <person name="Lin H."/>
            <person name="Kohout C."/>
            <person name="Waligurski E."/>
            <person name="Pamer E.G."/>
        </authorList>
    </citation>
    <scope>NUCLEOTIDE SEQUENCE</scope>
    <source>
        <strain evidence="3">DFI.1.149</strain>
    </source>
</reference>
<dbReference type="Proteomes" id="UP000283426">
    <property type="component" value="Unassembled WGS sequence"/>
</dbReference>
<evidence type="ECO:0000313" key="10">
    <source>
        <dbReference type="Proteomes" id="UP000284434"/>
    </source>
</evidence>
<evidence type="ECO:0000313" key="3">
    <source>
        <dbReference type="EMBL" id="MCG4960235.1"/>
    </source>
</evidence>
<dbReference type="Pfam" id="PF02021">
    <property type="entry name" value="UPF0102"/>
    <property type="match status" value="1"/>
</dbReference>
<reference evidence="4" key="3">
    <citation type="submission" date="2023-01" db="EMBL/GenBank/DDBJ databases">
        <title>Human gut microbiome strain richness.</title>
        <authorList>
            <person name="Chen-Liaw A."/>
        </authorList>
    </citation>
    <scope>NUCLEOTIDE SEQUENCE</scope>
    <source>
        <strain evidence="4">RTP21484st1_B7_RTP21484_190118</strain>
    </source>
</reference>
<evidence type="ECO:0000313" key="9">
    <source>
        <dbReference type="Proteomes" id="UP000284243"/>
    </source>
</evidence>
<dbReference type="Proteomes" id="UP001212263">
    <property type="component" value="Unassembled WGS sequence"/>
</dbReference>
<evidence type="ECO:0000256" key="1">
    <source>
        <dbReference type="ARBA" id="ARBA00006738"/>
    </source>
</evidence>
<reference evidence="8 9" key="1">
    <citation type="submission" date="2018-08" db="EMBL/GenBank/DDBJ databases">
        <title>A genome reference for cultivated species of the human gut microbiota.</title>
        <authorList>
            <person name="Zou Y."/>
            <person name="Xue W."/>
            <person name="Luo G."/>
        </authorList>
    </citation>
    <scope>NUCLEOTIDE SEQUENCE [LARGE SCALE GENOMIC DNA]</scope>
    <source>
        <strain evidence="6 8">AF14-6AC</strain>
        <strain evidence="5 9">AF16-14</strain>
        <strain evidence="7 10">OF03-11</strain>
    </source>
</reference>